<dbReference type="PROSITE" id="PS51186">
    <property type="entry name" value="GNAT"/>
    <property type="match status" value="1"/>
</dbReference>
<dbReference type="Gene3D" id="3.40.630.30">
    <property type="match status" value="1"/>
</dbReference>
<feature type="compositionally biased region" description="Basic and acidic residues" evidence="1">
    <location>
        <begin position="186"/>
        <end position="203"/>
    </location>
</feature>
<dbReference type="InterPro" id="IPR016181">
    <property type="entry name" value="Acyl_CoA_acyltransferase"/>
</dbReference>
<keyword evidence="4" id="KW-1185">Reference proteome</keyword>
<accession>A0A6C0G8H5</accession>
<feature type="region of interest" description="Disordered" evidence="1">
    <location>
        <begin position="186"/>
        <end position="209"/>
    </location>
</feature>
<organism evidence="3 4">
    <name type="scientific">Paenibacillus lycopersici</name>
    <dbReference type="NCBI Taxonomy" id="2704462"/>
    <lineage>
        <taxon>Bacteria</taxon>
        <taxon>Bacillati</taxon>
        <taxon>Bacillota</taxon>
        <taxon>Bacilli</taxon>
        <taxon>Bacillales</taxon>
        <taxon>Paenibacillaceae</taxon>
        <taxon>Paenibacillus</taxon>
    </lineage>
</organism>
<feature type="domain" description="N-acetyltransferase" evidence="2">
    <location>
        <begin position="18"/>
        <end position="185"/>
    </location>
</feature>
<dbReference type="EMBL" id="CP048209">
    <property type="protein sequence ID" value="QHT64033.1"/>
    <property type="molecule type" value="Genomic_DNA"/>
</dbReference>
<reference evidence="3 4" key="1">
    <citation type="submission" date="2020-01" db="EMBL/GenBank/DDBJ databases">
        <title>Paenibacillus sp. nov., isolated from tomato rhizosphere.</title>
        <authorList>
            <person name="Weon H.-Y."/>
            <person name="Lee S.A."/>
        </authorList>
    </citation>
    <scope>NUCLEOTIDE SEQUENCE [LARGE SCALE GENOMIC DNA]</scope>
    <source>
        <strain evidence="3 4">12200R-189</strain>
    </source>
</reference>
<dbReference type="KEGG" id="plyc:GXP70_20660"/>
<dbReference type="SUPFAM" id="SSF55729">
    <property type="entry name" value="Acyl-CoA N-acyltransferases (Nat)"/>
    <property type="match status" value="1"/>
</dbReference>
<evidence type="ECO:0000259" key="2">
    <source>
        <dbReference type="PROSITE" id="PS51186"/>
    </source>
</evidence>
<evidence type="ECO:0000313" key="4">
    <source>
        <dbReference type="Proteomes" id="UP000476064"/>
    </source>
</evidence>
<sequence>MNANEKRHAERYDAFAGLEIRRLGGEYADDAHRLMLDVVSRLPDSALFATDDGGYFTELLARGGELYGAFGNGKLAAYSTLAYPGPGDGNLGREFGVPEEELDRVWMLDATIVHESARGRGLQRFFHELRERRARELGARCLYSTVHPANDASRRNLEAAGFVRQFTRPMYGGLMRHCYAKRLSGRDERHANPSRPADVHAGEPDGQGV</sequence>
<name>A0A6C0G8H5_9BACL</name>
<dbReference type="InterPro" id="IPR000182">
    <property type="entry name" value="GNAT_dom"/>
</dbReference>
<dbReference type="Pfam" id="PF00583">
    <property type="entry name" value="Acetyltransf_1"/>
    <property type="match status" value="1"/>
</dbReference>
<gene>
    <name evidence="3" type="ORF">GXP70_20660</name>
</gene>
<proteinExistence type="predicted"/>
<protein>
    <submittedName>
        <fullName evidence="3">GNAT family N-acetyltransferase</fullName>
    </submittedName>
</protein>
<keyword evidence="3" id="KW-0808">Transferase</keyword>
<dbReference type="Proteomes" id="UP000476064">
    <property type="component" value="Chromosome"/>
</dbReference>
<evidence type="ECO:0000256" key="1">
    <source>
        <dbReference type="SAM" id="MobiDB-lite"/>
    </source>
</evidence>
<evidence type="ECO:0000313" key="3">
    <source>
        <dbReference type="EMBL" id="QHT64033.1"/>
    </source>
</evidence>
<dbReference type="AlphaFoldDB" id="A0A6C0G8H5"/>
<dbReference type="GO" id="GO:0016747">
    <property type="term" value="F:acyltransferase activity, transferring groups other than amino-acyl groups"/>
    <property type="evidence" value="ECO:0007669"/>
    <property type="project" value="InterPro"/>
</dbReference>